<dbReference type="SUPFAM" id="SSF52518">
    <property type="entry name" value="Thiamin diphosphate-binding fold (THDP-binding)"/>
    <property type="match status" value="1"/>
</dbReference>
<dbReference type="InterPro" id="IPR005475">
    <property type="entry name" value="Transketolase-like_Pyr-bd"/>
</dbReference>
<evidence type="ECO:0000259" key="1">
    <source>
        <dbReference type="SMART" id="SM00861"/>
    </source>
</evidence>
<dbReference type="Pfam" id="PF02779">
    <property type="entry name" value="Transket_pyr"/>
    <property type="match status" value="1"/>
</dbReference>
<proteinExistence type="predicted"/>
<dbReference type="InterPro" id="IPR029061">
    <property type="entry name" value="THDP-binding"/>
</dbReference>
<dbReference type="Pfam" id="PF02780">
    <property type="entry name" value="Transketolase_C"/>
    <property type="match status" value="1"/>
</dbReference>
<organism evidence="2 3">
    <name type="scientific">Rhizobium rhizophilum</name>
    <dbReference type="NCBI Taxonomy" id="1850373"/>
    <lineage>
        <taxon>Bacteria</taxon>
        <taxon>Pseudomonadati</taxon>
        <taxon>Pseudomonadota</taxon>
        <taxon>Alphaproteobacteria</taxon>
        <taxon>Hyphomicrobiales</taxon>
        <taxon>Rhizobiaceae</taxon>
        <taxon>Rhizobium/Agrobacterium group</taxon>
        <taxon>Rhizobium</taxon>
    </lineage>
</organism>
<dbReference type="PANTHER" id="PTHR43825">
    <property type="entry name" value="PYRUVATE DEHYDROGENASE E1 COMPONENT"/>
    <property type="match status" value="1"/>
</dbReference>
<dbReference type="SUPFAM" id="SSF52922">
    <property type="entry name" value="TK C-terminal domain-like"/>
    <property type="match status" value="1"/>
</dbReference>
<accession>A0ABY2QMG6</accession>
<dbReference type="PANTHER" id="PTHR43825:SF1">
    <property type="entry name" value="TRANSKETOLASE-LIKE PYRIMIDINE-BINDING DOMAIN-CONTAINING PROTEIN"/>
    <property type="match status" value="1"/>
</dbReference>
<gene>
    <name evidence="2" type="ORF">E9677_24340</name>
</gene>
<dbReference type="CDD" id="cd07033">
    <property type="entry name" value="TPP_PYR_DXS_TK_like"/>
    <property type="match status" value="1"/>
</dbReference>
<keyword evidence="3" id="KW-1185">Reference proteome</keyword>
<evidence type="ECO:0000313" key="2">
    <source>
        <dbReference type="EMBL" id="THV09991.1"/>
    </source>
</evidence>
<dbReference type="InterPro" id="IPR033248">
    <property type="entry name" value="Transketolase_C"/>
</dbReference>
<name>A0ABY2QMG6_9HYPH</name>
<protein>
    <submittedName>
        <fullName evidence="2">Transketolase family protein</fullName>
    </submittedName>
</protein>
<dbReference type="EMBL" id="STGT01000009">
    <property type="protein sequence ID" value="THV09991.1"/>
    <property type="molecule type" value="Genomic_DNA"/>
</dbReference>
<dbReference type="InterPro" id="IPR009014">
    <property type="entry name" value="Transketo_C/PFOR_II"/>
</dbReference>
<sequence length="322" mass="33658">MNAVTMTEKLHDCRDAFVAVLERLGAENSKVVAVCNDSVGSSKLGGFKSKWPERLVNVGIAEQNMVGVGAGLANGGLLPFVCGASCFLTGRSLEQVKADIAYSNANVKLIGISSGMAYGELGPTHHSVEDFAWMRVLPNLPVIAPCDSIETAAAVEWAARYEGPVFLRLSRVGVPDLLPAGHVFEPGKANLLRDGDAVTLIANGTLTHRVMKAAEILSARGIEARVLNMATVRPIDVESIVAAARETGAILTAEEHSIYGGLGSAIAEVVVAEAPVPMKILGVPGIFAPTGSAEFLLDEFGMSPQGIATAAEELLARKSGRS</sequence>
<reference evidence="2 3" key="1">
    <citation type="submission" date="2019-04" db="EMBL/GenBank/DDBJ databases">
        <title>Genome sequence of strain 7209-2.</title>
        <authorList>
            <person name="Gao J."/>
            <person name="Sun J."/>
        </authorList>
    </citation>
    <scope>NUCLEOTIDE SEQUENCE [LARGE SCALE GENOMIC DNA]</scope>
    <source>
        <strain evidence="2 3">7209-2</strain>
    </source>
</reference>
<dbReference type="InterPro" id="IPR051157">
    <property type="entry name" value="PDH/Transketolase"/>
</dbReference>
<comment type="caution">
    <text evidence="2">The sequence shown here is derived from an EMBL/GenBank/DDBJ whole genome shotgun (WGS) entry which is preliminary data.</text>
</comment>
<dbReference type="RefSeq" id="WP_136560661.1">
    <property type="nucleotide sequence ID" value="NZ_STGT01000009.1"/>
</dbReference>
<feature type="domain" description="Transketolase-like pyrimidine-binding" evidence="1">
    <location>
        <begin position="11"/>
        <end position="176"/>
    </location>
</feature>
<dbReference type="Proteomes" id="UP000309667">
    <property type="component" value="Unassembled WGS sequence"/>
</dbReference>
<dbReference type="Gene3D" id="3.40.50.970">
    <property type="match status" value="1"/>
</dbReference>
<evidence type="ECO:0000313" key="3">
    <source>
        <dbReference type="Proteomes" id="UP000309667"/>
    </source>
</evidence>
<dbReference type="SMART" id="SM00861">
    <property type="entry name" value="Transket_pyr"/>
    <property type="match status" value="1"/>
</dbReference>
<dbReference type="Gene3D" id="3.40.50.920">
    <property type="match status" value="1"/>
</dbReference>